<dbReference type="EMBL" id="JABWDY010025540">
    <property type="protein sequence ID" value="KAF5189391.1"/>
    <property type="molecule type" value="Genomic_DNA"/>
</dbReference>
<gene>
    <name evidence="2" type="ORF">FRX31_021022</name>
</gene>
<dbReference type="AlphaFoldDB" id="A0A7J6VX35"/>
<reference evidence="2 3" key="1">
    <citation type="submission" date="2020-06" db="EMBL/GenBank/DDBJ databases">
        <title>Transcriptomic and genomic resources for Thalictrum thalictroides and T. hernandezii: Facilitating candidate gene discovery in an emerging model plant lineage.</title>
        <authorList>
            <person name="Arias T."/>
            <person name="Riano-Pachon D.M."/>
            <person name="Di Stilio V.S."/>
        </authorList>
    </citation>
    <scope>NUCLEOTIDE SEQUENCE [LARGE SCALE GENOMIC DNA]</scope>
    <source>
        <strain evidence="3">cv. WT478/WT964</strain>
        <tissue evidence="2">Leaves</tissue>
    </source>
</reference>
<evidence type="ECO:0000313" key="2">
    <source>
        <dbReference type="EMBL" id="KAF5189391.1"/>
    </source>
</evidence>
<feature type="region of interest" description="Disordered" evidence="1">
    <location>
        <begin position="1"/>
        <end position="38"/>
    </location>
</feature>
<feature type="non-terminal residue" evidence="2">
    <location>
        <position position="63"/>
    </location>
</feature>
<keyword evidence="3" id="KW-1185">Reference proteome</keyword>
<accession>A0A7J6VX35</accession>
<protein>
    <submittedName>
        <fullName evidence="2">Uncharacterized protein</fullName>
    </submittedName>
</protein>
<comment type="caution">
    <text evidence="2">The sequence shown here is derived from an EMBL/GenBank/DDBJ whole genome shotgun (WGS) entry which is preliminary data.</text>
</comment>
<dbReference type="Proteomes" id="UP000554482">
    <property type="component" value="Unassembled WGS sequence"/>
</dbReference>
<proteinExistence type="predicted"/>
<evidence type="ECO:0000256" key="1">
    <source>
        <dbReference type="SAM" id="MobiDB-lite"/>
    </source>
</evidence>
<name>A0A7J6VX35_THATH</name>
<sequence length="63" mass="6903">MTSQLNSLGSLEEGETREVDENIPSTPKDSLDGPVGEVEKDNMQTDLLFKFLSSCLSDRGDLL</sequence>
<evidence type="ECO:0000313" key="3">
    <source>
        <dbReference type="Proteomes" id="UP000554482"/>
    </source>
</evidence>
<organism evidence="2 3">
    <name type="scientific">Thalictrum thalictroides</name>
    <name type="common">Rue-anemone</name>
    <name type="synonym">Anemone thalictroides</name>
    <dbReference type="NCBI Taxonomy" id="46969"/>
    <lineage>
        <taxon>Eukaryota</taxon>
        <taxon>Viridiplantae</taxon>
        <taxon>Streptophyta</taxon>
        <taxon>Embryophyta</taxon>
        <taxon>Tracheophyta</taxon>
        <taxon>Spermatophyta</taxon>
        <taxon>Magnoliopsida</taxon>
        <taxon>Ranunculales</taxon>
        <taxon>Ranunculaceae</taxon>
        <taxon>Thalictroideae</taxon>
        <taxon>Thalictrum</taxon>
    </lineage>
</organism>